<protein>
    <submittedName>
        <fullName evidence="1">Uncharacterized protein</fullName>
    </submittedName>
</protein>
<dbReference type="OrthoDB" id="309640at2759"/>
<gene>
    <name evidence="1" type="ORF">F444_03590</name>
</gene>
<dbReference type="Pfam" id="PF01042">
    <property type="entry name" value="Ribonuc_L-PSP"/>
    <property type="match status" value="3"/>
</dbReference>
<comment type="caution">
    <text evidence="1">The sequence shown here is derived from an EMBL/GenBank/DDBJ whole genome shotgun (WGS) entry which is preliminary data.</text>
</comment>
<dbReference type="CDD" id="cd00448">
    <property type="entry name" value="YjgF_YER057c_UK114_family"/>
    <property type="match status" value="2"/>
</dbReference>
<reference evidence="1 2" key="1">
    <citation type="submission" date="2013-11" db="EMBL/GenBank/DDBJ databases">
        <title>The Genome Sequence of Phytophthora parasitica P1976.</title>
        <authorList>
            <consortium name="The Broad Institute Genomics Platform"/>
            <person name="Russ C."/>
            <person name="Tyler B."/>
            <person name="Panabieres F."/>
            <person name="Shan W."/>
            <person name="Tripathy S."/>
            <person name="Grunwald N."/>
            <person name="Machado M."/>
            <person name="Johnson C.S."/>
            <person name="Walker B."/>
            <person name="Young S."/>
            <person name="Zeng Q."/>
            <person name="Gargeya S."/>
            <person name="Fitzgerald M."/>
            <person name="Haas B."/>
            <person name="Abouelleil A."/>
            <person name="Allen A.W."/>
            <person name="Alvarado L."/>
            <person name="Arachchi H.M."/>
            <person name="Berlin A.M."/>
            <person name="Chapman S.B."/>
            <person name="Gainer-Dewar J."/>
            <person name="Goldberg J."/>
            <person name="Griggs A."/>
            <person name="Gujja S."/>
            <person name="Hansen M."/>
            <person name="Howarth C."/>
            <person name="Imamovic A."/>
            <person name="Ireland A."/>
            <person name="Larimer J."/>
            <person name="McCowan C."/>
            <person name="Murphy C."/>
            <person name="Pearson M."/>
            <person name="Poon T.W."/>
            <person name="Priest M."/>
            <person name="Roberts A."/>
            <person name="Saif S."/>
            <person name="Shea T."/>
            <person name="Sisk P."/>
            <person name="Sykes S."/>
            <person name="Wortman J."/>
            <person name="Nusbaum C."/>
            <person name="Birren B."/>
        </authorList>
    </citation>
    <scope>NUCLEOTIDE SEQUENCE [LARGE SCALE GENOMIC DNA]</scope>
    <source>
        <strain evidence="1 2">P1976</strain>
    </source>
</reference>
<dbReference type="SUPFAM" id="SSF55298">
    <property type="entry name" value="YjgF-like"/>
    <property type="match status" value="3"/>
</dbReference>
<organism evidence="1 2">
    <name type="scientific">Phytophthora nicotianae P1976</name>
    <dbReference type="NCBI Taxonomy" id="1317066"/>
    <lineage>
        <taxon>Eukaryota</taxon>
        <taxon>Sar</taxon>
        <taxon>Stramenopiles</taxon>
        <taxon>Oomycota</taxon>
        <taxon>Peronosporomycetes</taxon>
        <taxon>Peronosporales</taxon>
        <taxon>Peronosporaceae</taxon>
        <taxon>Phytophthora</taxon>
    </lineage>
</organism>
<dbReference type="InterPro" id="IPR035959">
    <property type="entry name" value="RutC-like_sf"/>
</dbReference>
<dbReference type="Proteomes" id="UP000028582">
    <property type="component" value="Unassembled WGS sequence"/>
</dbReference>
<dbReference type="InterPro" id="IPR006175">
    <property type="entry name" value="YjgF/YER057c/UK114"/>
</dbReference>
<sequence>MTVSSNYSTYKHNVSWEEDHAYVQVMRVGETAYFSGQLAHEGEKPVGEGDFGAQCDATFVNLDKCLAEIGASRNQVVHSEVLVVDLAKNMEVMGTKHKQFFGSHRPACTVWGVTELYLPYQLVEIKLTVRLDLLEDHKTIMNGMPWEEEFGYGQIVACGSTVEVSGQFDYNDEGKPTGGDDFDAQCEQAFKNVDKRLAEIGASRNQIVHTEVMIVNIRDNMEKFNAAHKKFFGSHRPASTNWGVVRLGMPHMLVEIKFTVRLDVPPTPKTFSHGLPWEDAHNYNQVIVAGDTAWISGQFAHDGEGNPIGEGDFKKQCEATFANLDKCLAAIGATRSQIVSENTLAVGLSENVEKLAAAHKKYFGECPPASTTWGVTGLGLPYMMVEISAIVRFDAPKKA</sequence>
<accession>A0A081ATL0</accession>
<dbReference type="PANTHER" id="PTHR43857:SF1">
    <property type="entry name" value="YJGH FAMILY PROTEIN"/>
    <property type="match status" value="1"/>
</dbReference>
<dbReference type="AlphaFoldDB" id="A0A081ATL0"/>
<dbReference type="Gene3D" id="3.30.1330.40">
    <property type="entry name" value="RutC-like"/>
    <property type="match status" value="3"/>
</dbReference>
<name>A0A081ATL0_PHYNI</name>
<evidence type="ECO:0000313" key="2">
    <source>
        <dbReference type="Proteomes" id="UP000028582"/>
    </source>
</evidence>
<proteinExistence type="predicted"/>
<dbReference type="PANTHER" id="PTHR43857">
    <property type="entry name" value="BLR7761 PROTEIN"/>
    <property type="match status" value="1"/>
</dbReference>
<dbReference type="EMBL" id="ANJA01000745">
    <property type="protein sequence ID" value="ETO82221.1"/>
    <property type="molecule type" value="Genomic_DNA"/>
</dbReference>
<evidence type="ECO:0000313" key="1">
    <source>
        <dbReference type="EMBL" id="ETO82221.1"/>
    </source>
</evidence>